<evidence type="ECO:0000256" key="1">
    <source>
        <dbReference type="SAM" id="Phobius"/>
    </source>
</evidence>
<dbReference type="Proteomes" id="UP001305647">
    <property type="component" value="Unassembled WGS sequence"/>
</dbReference>
<dbReference type="EMBL" id="MU863691">
    <property type="protein sequence ID" value="KAK4096920.1"/>
    <property type="molecule type" value="Genomic_DNA"/>
</dbReference>
<sequence length="503" mass="55401">MGDGEPEEPPRPYRMTTRLLSSLSTPNTPMVCKSANGASAGTLRLPALGCIGVDAEADIALSWRQASTDFSLSPDSAWKLPGRQRGARTADPFALPVHASHAELANKVKYGPWRTCVAVRLILGPGGFAALGKGGTFVKLPSRRDGVPRDHVGHDFKACKVRINAILNGSLAWDGPGNTTISDYQYFGLVHGMNPEYANTSRSNFPTLTTDGNLTLGIVSNWILPILALLAVLPYDSLHGRMANEPIHQSRVLKTLGALNNWIGSPQTALTATLFNIHLMHKCHRETAEFGSGHVSGGFKTEKLYGYYHMLWPLARRPMPWWIIAFTSLAIVWLQIGMAVMISYNTPTVGIACGSGSYLIYGSLSSLSWFCQLLPPFKRPGVMRKALCHTFNPFSVISLMLIILLLGVFNKCLCKGEFSGYMDFENPEFYRNRAHFDVSSWWTTSAGGRRAPPVFQLAVHRRDLVEAPAQSQAPVEGKRAPEPHHLPIYASHLWLNGHEMFKH</sequence>
<gene>
    <name evidence="2" type="ORF">N658DRAFT_562121</name>
</gene>
<evidence type="ECO:0000313" key="2">
    <source>
        <dbReference type="EMBL" id="KAK4096920.1"/>
    </source>
</evidence>
<keyword evidence="3" id="KW-1185">Reference proteome</keyword>
<proteinExistence type="predicted"/>
<feature type="transmembrane region" description="Helical" evidence="1">
    <location>
        <begin position="356"/>
        <end position="374"/>
    </location>
</feature>
<feature type="transmembrane region" description="Helical" evidence="1">
    <location>
        <begin position="386"/>
        <end position="409"/>
    </location>
</feature>
<reference evidence="2" key="2">
    <citation type="submission" date="2023-05" db="EMBL/GenBank/DDBJ databases">
        <authorList>
            <consortium name="Lawrence Berkeley National Laboratory"/>
            <person name="Steindorff A."/>
            <person name="Hensen N."/>
            <person name="Bonometti L."/>
            <person name="Westerberg I."/>
            <person name="Brannstrom I.O."/>
            <person name="Guillou S."/>
            <person name="Cros-Aarteil S."/>
            <person name="Calhoun S."/>
            <person name="Haridas S."/>
            <person name="Kuo A."/>
            <person name="Mondo S."/>
            <person name="Pangilinan J."/>
            <person name="Riley R."/>
            <person name="Labutti K."/>
            <person name="Andreopoulos B."/>
            <person name="Lipzen A."/>
            <person name="Chen C."/>
            <person name="Yanf M."/>
            <person name="Daum C."/>
            <person name="Ng V."/>
            <person name="Clum A."/>
            <person name="Ohm R."/>
            <person name="Martin F."/>
            <person name="Silar P."/>
            <person name="Natvig D."/>
            <person name="Lalanne C."/>
            <person name="Gautier V."/>
            <person name="Ament-Velasquez S.L."/>
            <person name="Kruys A."/>
            <person name="Hutchinson M.I."/>
            <person name="Powell A.J."/>
            <person name="Barry K."/>
            <person name="Miller A.N."/>
            <person name="Grigoriev I.V."/>
            <person name="Debuchy R."/>
            <person name="Gladieux P."/>
            <person name="Thoren M.H."/>
            <person name="Johannesson H."/>
        </authorList>
    </citation>
    <scope>NUCLEOTIDE SEQUENCE</scope>
    <source>
        <strain evidence="2">CBS 757.83</strain>
    </source>
</reference>
<organism evidence="2 3">
    <name type="scientific">Parathielavia hyrcaniae</name>
    <dbReference type="NCBI Taxonomy" id="113614"/>
    <lineage>
        <taxon>Eukaryota</taxon>
        <taxon>Fungi</taxon>
        <taxon>Dikarya</taxon>
        <taxon>Ascomycota</taxon>
        <taxon>Pezizomycotina</taxon>
        <taxon>Sordariomycetes</taxon>
        <taxon>Sordariomycetidae</taxon>
        <taxon>Sordariales</taxon>
        <taxon>Chaetomiaceae</taxon>
        <taxon>Parathielavia</taxon>
    </lineage>
</organism>
<keyword evidence="1" id="KW-0812">Transmembrane</keyword>
<keyword evidence="1" id="KW-0472">Membrane</keyword>
<evidence type="ECO:0000313" key="3">
    <source>
        <dbReference type="Proteomes" id="UP001305647"/>
    </source>
</evidence>
<feature type="transmembrane region" description="Helical" evidence="1">
    <location>
        <begin position="321"/>
        <end position="344"/>
    </location>
</feature>
<reference evidence="2" key="1">
    <citation type="journal article" date="2023" name="Mol. Phylogenet. Evol.">
        <title>Genome-scale phylogeny and comparative genomics of the fungal order Sordariales.</title>
        <authorList>
            <person name="Hensen N."/>
            <person name="Bonometti L."/>
            <person name="Westerberg I."/>
            <person name="Brannstrom I.O."/>
            <person name="Guillou S."/>
            <person name="Cros-Aarteil S."/>
            <person name="Calhoun S."/>
            <person name="Haridas S."/>
            <person name="Kuo A."/>
            <person name="Mondo S."/>
            <person name="Pangilinan J."/>
            <person name="Riley R."/>
            <person name="LaButti K."/>
            <person name="Andreopoulos B."/>
            <person name="Lipzen A."/>
            <person name="Chen C."/>
            <person name="Yan M."/>
            <person name="Daum C."/>
            <person name="Ng V."/>
            <person name="Clum A."/>
            <person name="Steindorff A."/>
            <person name="Ohm R.A."/>
            <person name="Martin F."/>
            <person name="Silar P."/>
            <person name="Natvig D.O."/>
            <person name="Lalanne C."/>
            <person name="Gautier V."/>
            <person name="Ament-Velasquez S.L."/>
            <person name="Kruys A."/>
            <person name="Hutchinson M.I."/>
            <person name="Powell A.J."/>
            <person name="Barry K."/>
            <person name="Miller A.N."/>
            <person name="Grigoriev I.V."/>
            <person name="Debuchy R."/>
            <person name="Gladieux P."/>
            <person name="Hiltunen Thoren M."/>
            <person name="Johannesson H."/>
        </authorList>
    </citation>
    <scope>NUCLEOTIDE SEQUENCE</scope>
    <source>
        <strain evidence="2">CBS 757.83</strain>
    </source>
</reference>
<accession>A0AAN6PVP4</accession>
<comment type="caution">
    <text evidence="2">The sequence shown here is derived from an EMBL/GenBank/DDBJ whole genome shotgun (WGS) entry which is preliminary data.</text>
</comment>
<keyword evidence="1" id="KW-1133">Transmembrane helix</keyword>
<dbReference type="AlphaFoldDB" id="A0AAN6PVP4"/>
<name>A0AAN6PVP4_9PEZI</name>
<protein>
    <submittedName>
        <fullName evidence="2">Uncharacterized protein</fullName>
    </submittedName>
</protein>